<proteinExistence type="predicted"/>
<comment type="caution">
    <text evidence="1">The sequence shown here is derived from an EMBL/GenBank/DDBJ whole genome shotgun (WGS) entry which is preliminary data.</text>
</comment>
<dbReference type="AlphaFoldDB" id="A0A848N3N8"/>
<sequence>MKLLIITPCVGRNASGFVFEKIIRELSKYNEIDVLTYDYSPMNSLNDVREIIVSKKKYIHPRIVKGLISLLNVDPFDFYWTRNIKKLLQEKNKTYDLVFSFLHSHQYTPLIAGIDLASYFNSKLAVYTIDALPPRGWEENKFYFRAVEKIMQNYLSKADALFSSNEIMLEYQLSLLKTNKKIKSDVIYTPAIIDEFTYLPEKKDPNNIFLFTGGIYGVRKVNYLIEGFEKLLLEFPESNLIFVGSTIDSSLLKNYKSETVEKIKIYPFTKDLFPYYESATALIDIDADIENDLFLSSKIVNYLKVDRIIISETGKNSPSRLLFKDVNSIIQCHHSSEELYLAMKTAILRNIEFKYDDRASVSDLFSLQKIVQKLNQFINELINI</sequence>
<protein>
    <submittedName>
        <fullName evidence="1">Glycosyltransferase family 4 protein</fullName>
    </submittedName>
</protein>
<reference evidence="1 2" key="1">
    <citation type="submission" date="2020-04" db="EMBL/GenBank/DDBJ databases">
        <title>Genome analysis and antimicrobial resistance characteristics of Chryseobacterium aquaticum isolated from farmed salmonids.</title>
        <authorList>
            <person name="Saticioglu I.B."/>
            <person name="Duman M."/>
            <person name="Altun S."/>
        </authorList>
    </citation>
    <scope>NUCLEOTIDE SEQUENCE [LARGE SCALE GENOMIC DNA]</scope>
    <source>
        <strain evidence="1 2">C-174</strain>
    </source>
</reference>
<evidence type="ECO:0000313" key="2">
    <source>
        <dbReference type="Proteomes" id="UP000548067"/>
    </source>
</evidence>
<keyword evidence="1" id="KW-0808">Transferase</keyword>
<dbReference type="SUPFAM" id="SSF53756">
    <property type="entry name" value="UDP-Glycosyltransferase/glycogen phosphorylase"/>
    <property type="match status" value="1"/>
</dbReference>
<evidence type="ECO:0000313" key="1">
    <source>
        <dbReference type="EMBL" id="NMR35787.1"/>
    </source>
</evidence>
<dbReference type="Gene3D" id="3.40.50.2000">
    <property type="entry name" value="Glycogen Phosphorylase B"/>
    <property type="match status" value="2"/>
</dbReference>
<dbReference type="RefSeq" id="WP_169322277.1">
    <property type="nucleotide sequence ID" value="NZ_JABCJF010000010.1"/>
</dbReference>
<dbReference type="EMBL" id="JABCJF010000010">
    <property type="protein sequence ID" value="NMR35787.1"/>
    <property type="molecule type" value="Genomic_DNA"/>
</dbReference>
<dbReference type="Proteomes" id="UP000548067">
    <property type="component" value="Unassembled WGS sequence"/>
</dbReference>
<gene>
    <name evidence="1" type="ORF">HIO71_16530</name>
</gene>
<name>A0A848N3N8_9FLAO</name>
<dbReference type="GO" id="GO:0016740">
    <property type="term" value="F:transferase activity"/>
    <property type="evidence" value="ECO:0007669"/>
    <property type="project" value="UniProtKB-KW"/>
</dbReference>
<organism evidence="1 2">
    <name type="scientific">Chryseobacterium aquaticum</name>
    <dbReference type="NCBI Taxonomy" id="452084"/>
    <lineage>
        <taxon>Bacteria</taxon>
        <taxon>Pseudomonadati</taxon>
        <taxon>Bacteroidota</taxon>
        <taxon>Flavobacteriia</taxon>
        <taxon>Flavobacteriales</taxon>
        <taxon>Weeksellaceae</taxon>
        <taxon>Chryseobacterium group</taxon>
        <taxon>Chryseobacterium</taxon>
    </lineage>
</organism>
<accession>A0A848N3N8</accession>